<dbReference type="InterPro" id="IPR058625">
    <property type="entry name" value="MdtA-like_BSH"/>
</dbReference>
<dbReference type="Proteomes" id="UP001253545">
    <property type="component" value="Unassembled WGS sequence"/>
</dbReference>
<reference evidence="7 8" key="1">
    <citation type="submission" date="2023-09" db="EMBL/GenBank/DDBJ databases">
        <authorList>
            <person name="Rey-Velasco X."/>
        </authorList>
    </citation>
    <scope>NUCLEOTIDE SEQUENCE [LARGE SCALE GENOMIC DNA]</scope>
    <source>
        <strain evidence="7 8">P117</strain>
    </source>
</reference>
<keyword evidence="4" id="KW-0732">Signal</keyword>
<keyword evidence="8" id="KW-1185">Reference proteome</keyword>
<name>A0ABU2ZQJ7_9ALTE</name>
<proteinExistence type="inferred from homology"/>
<dbReference type="EMBL" id="JAVRHX010000001">
    <property type="protein sequence ID" value="MDT0594536.1"/>
    <property type="molecule type" value="Genomic_DNA"/>
</dbReference>
<dbReference type="SUPFAM" id="SSF111369">
    <property type="entry name" value="HlyD-like secretion proteins"/>
    <property type="match status" value="1"/>
</dbReference>
<dbReference type="PANTHER" id="PTHR30469:SF20">
    <property type="entry name" value="EFFLUX RND TRANSPORTER PERIPLASMIC ADAPTOR SUBUNIT"/>
    <property type="match status" value="1"/>
</dbReference>
<dbReference type="NCBIfam" id="TIGR01730">
    <property type="entry name" value="RND_mfp"/>
    <property type="match status" value="1"/>
</dbReference>
<dbReference type="PANTHER" id="PTHR30469">
    <property type="entry name" value="MULTIDRUG RESISTANCE PROTEIN MDTA"/>
    <property type="match status" value="1"/>
</dbReference>
<dbReference type="Gene3D" id="2.40.420.20">
    <property type="match status" value="1"/>
</dbReference>
<keyword evidence="3" id="KW-0813">Transport</keyword>
<comment type="similarity">
    <text evidence="2">Belongs to the membrane fusion protein (MFP) (TC 8.A.1) family.</text>
</comment>
<comment type="subcellular location">
    <subcellularLocation>
        <location evidence="1">Cell envelope</location>
    </subcellularLocation>
</comment>
<evidence type="ECO:0000259" key="6">
    <source>
        <dbReference type="Pfam" id="PF25967"/>
    </source>
</evidence>
<evidence type="ECO:0000256" key="1">
    <source>
        <dbReference type="ARBA" id="ARBA00004196"/>
    </source>
</evidence>
<protein>
    <submittedName>
        <fullName evidence="7">Efflux RND transporter periplasmic adaptor subunit</fullName>
    </submittedName>
</protein>
<dbReference type="PROSITE" id="PS51257">
    <property type="entry name" value="PROKAR_LIPOPROTEIN"/>
    <property type="match status" value="1"/>
</dbReference>
<evidence type="ECO:0000259" key="5">
    <source>
        <dbReference type="Pfam" id="PF25917"/>
    </source>
</evidence>
<sequence length="354" mass="38004">MLIRKNLILTVTLSTAILAGCSDAPVVEETEMVRPAKLLEVTQTSNIQTLNFPAVVEALSSKDLTFQVSGRIEKLNVREGDTVEKGDVIATLEKRNFINELQVIQSQYDSAKLDFERAERLIRENAIAQNVFDQRKAAYDVAASQLDSAKKALEDTELTSPFSGVIASKMANELQVISPSQVIVTLQTQGAAEALIKIPAALVTRSKQLEPIETHIVLDAADGQTIPVTFVSSTLEADPTTQTFEARFGFVPPNNLVILPGMTGNISATFALRSQDSVEGQIKIPLSAINTDSNGQFVWKINKETMAVTRQGVEVGTGIGEQLVVSSGLVAGDTIVAAGGSYLTEGLVVRSMSL</sequence>
<gene>
    <name evidence="7" type="ORF">RM552_06740</name>
</gene>
<evidence type="ECO:0000256" key="4">
    <source>
        <dbReference type="SAM" id="SignalP"/>
    </source>
</evidence>
<dbReference type="Gene3D" id="1.10.287.470">
    <property type="entry name" value="Helix hairpin bin"/>
    <property type="match status" value="1"/>
</dbReference>
<evidence type="ECO:0000313" key="7">
    <source>
        <dbReference type="EMBL" id="MDT0594536.1"/>
    </source>
</evidence>
<organism evidence="7 8">
    <name type="scientific">Glaciecola petra</name>
    <dbReference type="NCBI Taxonomy" id="3075602"/>
    <lineage>
        <taxon>Bacteria</taxon>
        <taxon>Pseudomonadati</taxon>
        <taxon>Pseudomonadota</taxon>
        <taxon>Gammaproteobacteria</taxon>
        <taxon>Alteromonadales</taxon>
        <taxon>Alteromonadaceae</taxon>
        <taxon>Glaciecola</taxon>
    </lineage>
</organism>
<dbReference type="InterPro" id="IPR006143">
    <property type="entry name" value="RND_pump_MFP"/>
</dbReference>
<feature type="domain" description="Multidrug resistance protein MdtA-like barrel-sandwich hybrid" evidence="5">
    <location>
        <begin position="63"/>
        <end position="180"/>
    </location>
</feature>
<dbReference type="Gene3D" id="2.40.50.100">
    <property type="match status" value="1"/>
</dbReference>
<dbReference type="InterPro" id="IPR058627">
    <property type="entry name" value="MdtA-like_C"/>
</dbReference>
<comment type="caution">
    <text evidence="7">The sequence shown here is derived from an EMBL/GenBank/DDBJ whole genome shotgun (WGS) entry which is preliminary data.</text>
</comment>
<accession>A0ABU2ZQJ7</accession>
<dbReference type="RefSeq" id="WP_311368003.1">
    <property type="nucleotide sequence ID" value="NZ_JAVRHX010000001.1"/>
</dbReference>
<evidence type="ECO:0000256" key="3">
    <source>
        <dbReference type="ARBA" id="ARBA00022448"/>
    </source>
</evidence>
<dbReference type="Pfam" id="PF25967">
    <property type="entry name" value="RND-MFP_C"/>
    <property type="match status" value="1"/>
</dbReference>
<feature type="signal peptide" evidence="4">
    <location>
        <begin position="1"/>
        <end position="24"/>
    </location>
</feature>
<evidence type="ECO:0000313" key="8">
    <source>
        <dbReference type="Proteomes" id="UP001253545"/>
    </source>
</evidence>
<dbReference type="Pfam" id="PF25917">
    <property type="entry name" value="BSH_RND"/>
    <property type="match status" value="1"/>
</dbReference>
<feature type="domain" description="Multidrug resistance protein MdtA-like C-terminal permuted SH3" evidence="6">
    <location>
        <begin position="283"/>
        <end position="340"/>
    </location>
</feature>
<feature type="chain" id="PRO_5046746359" evidence="4">
    <location>
        <begin position="25"/>
        <end position="354"/>
    </location>
</feature>
<evidence type="ECO:0000256" key="2">
    <source>
        <dbReference type="ARBA" id="ARBA00009477"/>
    </source>
</evidence>